<evidence type="ECO:0000256" key="1">
    <source>
        <dbReference type="ARBA" id="ARBA00022490"/>
    </source>
</evidence>
<dbReference type="Pfam" id="PF21157">
    <property type="entry name" value="DksA_N"/>
    <property type="match status" value="1"/>
</dbReference>
<dbReference type="AlphaFoldDB" id="E7C1P0"/>
<dbReference type="Pfam" id="PF01258">
    <property type="entry name" value="zf-dskA_traR"/>
    <property type="match status" value="1"/>
</dbReference>
<reference evidence="9" key="1">
    <citation type="submission" date="2010-01" db="EMBL/GenBank/DDBJ databases">
        <title>Genome fragments of uncultured bacteria from the North Pacific subtropical Gyre.</title>
        <authorList>
            <person name="Pham V.D."/>
            <person name="Delong E.F."/>
        </authorList>
    </citation>
    <scope>NUCLEOTIDE SEQUENCE</scope>
</reference>
<evidence type="ECO:0000259" key="8">
    <source>
        <dbReference type="Pfam" id="PF21157"/>
    </source>
</evidence>
<dbReference type="PROSITE" id="PS01102">
    <property type="entry name" value="ZF_DKSA_1"/>
    <property type="match status" value="1"/>
</dbReference>
<dbReference type="InterPro" id="IPR000962">
    <property type="entry name" value="Znf_DskA_TraR"/>
</dbReference>
<dbReference type="Gene3D" id="1.20.120.910">
    <property type="entry name" value="DksA, coiled-coil domain"/>
    <property type="match status" value="1"/>
</dbReference>
<evidence type="ECO:0000256" key="2">
    <source>
        <dbReference type="ARBA" id="ARBA00022723"/>
    </source>
</evidence>
<evidence type="ECO:0000256" key="5">
    <source>
        <dbReference type="PROSITE-ProRule" id="PRU00510"/>
    </source>
</evidence>
<evidence type="ECO:0000256" key="3">
    <source>
        <dbReference type="ARBA" id="ARBA00022771"/>
    </source>
</evidence>
<dbReference type="PANTHER" id="PTHR33823">
    <property type="entry name" value="RNA POLYMERASE-BINDING TRANSCRIPTION FACTOR DKSA-RELATED"/>
    <property type="match status" value="1"/>
</dbReference>
<evidence type="ECO:0000256" key="6">
    <source>
        <dbReference type="SAM" id="MobiDB-lite"/>
    </source>
</evidence>
<keyword evidence="2" id="KW-0479">Metal-binding</keyword>
<accession>E7C1P0</accession>
<feature type="domain" description="Zinc finger DksA/TraR C4-type" evidence="7">
    <location>
        <begin position="172"/>
        <end position="203"/>
    </location>
</feature>
<evidence type="ECO:0000256" key="4">
    <source>
        <dbReference type="ARBA" id="ARBA00022833"/>
    </source>
</evidence>
<dbReference type="InterPro" id="IPR037187">
    <property type="entry name" value="DnaK_N"/>
</dbReference>
<feature type="domain" description="DnaK suppressor protein DksA N-terminal" evidence="8">
    <location>
        <begin position="97"/>
        <end position="166"/>
    </location>
</feature>
<dbReference type="GO" id="GO:0008270">
    <property type="term" value="F:zinc ion binding"/>
    <property type="evidence" value="ECO:0007669"/>
    <property type="project" value="UniProtKB-KW"/>
</dbReference>
<dbReference type="EMBL" id="GU567952">
    <property type="protein sequence ID" value="ADI21364.1"/>
    <property type="molecule type" value="Genomic_DNA"/>
</dbReference>
<sequence length="212" mass="24134">MATKNSKKPTKTKKPAAKKVTKVQKKPIKKSAEKKPVKPLKKAAVARKAPKKAAVSKKSSKKAAVKVSGSPTDFSAFLKNFQPYRSKKSEKYMNKNQQRHFLGMLTAWKEALIEEQEKTEQLIQQDQSNFPDSLDRAAKEEEFMLELRKRERERKLIAKIDLSLKDLADDLYGYCESCGVEIGIKRLEARPTATKCIDCKTVDEIKEKQQFG</sequence>
<evidence type="ECO:0000259" key="7">
    <source>
        <dbReference type="Pfam" id="PF01258"/>
    </source>
</evidence>
<dbReference type="PANTHER" id="PTHR33823:SF2">
    <property type="entry name" value="RNA POLYMERASE-BINDING TRANSCRIPTION FACTOR DKSA"/>
    <property type="match status" value="1"/>
</dbReference>
<feature type="compositionally biased region" description="Basic residues" evidence="6">
    <location>
        <begin position="37"/>
        <end position="64"/>
    </location>
</feature>
<feature type="region of interest" description="Disordered" evidence="6">
    <location>
        <begin position="1"/>
        <end position="75"/>
    </location>
</feature>
<dbReference type="SUPFAM" id="SSF57716">
    <property type="entry name" value="Glucocorticoid receptor-like (DNA-binding domain)"/>
    <property type="match status" value="1"/>
</dbReference>
<dbReference type="InterPro" id="IPR048489">
    <property type="entry name" value="DksA_N"/>
</dbReference>
<protein>
    <submittedName>
        <fullName evidence="9">DnaK suppressor protein</fullName>
    </submittedName>
</protein>
<keyword evidence="1" id="KW-0963">Cytoplasm</keyword>
<feature type="zinc finger region" description="dksA C4-type" evidence="5">
    <location>
        <begin position="175"/>
        <end position="199"/>
    </location>
</feature>
<dbReference type="PROSITE" id="PS51128">
    <property type="entry name" value="ZF_DKSA_2"/>
    <property type="match status" value="1"/>
</dbReference>
<evidence type="ECO:0000313" key="9">
    <source>
        <dbReference type="EMBL" id="ADI21364.1"/>
    </source>
</evidence>
<name>E7C1P0_9GAMM</name>
<organism evidence="9">
    <name type="scientific">uncultured gamma proteobacterium HF0010_20H22</name>
    <dbReference type="NCBI Taxonomy" id="723562"/>
    <lineage>
        <taxon>Bacteria</taxon>
        <taxon>Pseudomonadati</taxon>
        <taxon>Pseudomonadota</taxon>
        <taxon>Gammaproteobacteria</taxon>
        <taxon>environmental samples</taxon>
    </lineage>
</organism>
<keyword evidence="4" id="KW-0862">Zinc</keyword>
<dbReference type="InterPro" id="IPR020458">
    <property type="entry name" value="Znf_DskA_TraR_CS"/>
</dbReference>
<feature type="compositionally biased region" description="Basic residues" evidence="6">
    <location>
        <begin position="1"/>
        <end position="29"/>
    </location>
</feature>
<keyword evidence="3" id="KW-0863">Zinc-finger</keyword>
<dbReference type="NCBIfam" id="TIGR02420">
    <property type="entry name" value="dksA"/>
    <property type="match status" value="1"/>
</dbReference>
<dbReference type="InterPro" id="IPR012784">
    <property type="entry name" value="DksA_RNA_pol-bd"/>
</dbReference>
<dbReference type="SUPFAM" id="SSF109635">
    <property type="entry name" value="DnaK suppressor protein DksA, alpha-hairpin domain"/>
    <property type="match status" value="1"/>
</dbReference>
<proteinExistence type="predicted"/>